<accession>A0A2J8NDG9</accession>
<dbReference type="EMBL" id="NBAG03000231">
    <property type="protein sequence ID" value="PNI69806.1"/>
    <property type="molecule type" value="Genomic_DNA"/>
</dbReference>
<evidence type="ECO:0000313" key="1">
    <source>
        <dbReference type="EMBL" id="PNI69806.1"/>
    </source>
</evidence>
<feature type="non-terminal residue" evidence="1">
    <location>
        <position position="1"/>
    </location>
</feature>
<gene>
    <name evidence="1" type="ORF">CK820_G0011348</name>
</gene>
<dbReference type="Proteomes" id="UP000236370">
    <property type="component" value="Unassembled WGS sequence"/>
</dbReference>
<organism evidence="1 2">
    <name type="scientific">Pan troglodytes</name>
    <name type="common">Chimpanzee</name>
    <dbReference type="NCBI Taxonomy" id="9598"/>
    <lineage>
        <taxon>Eukaryota</taxon>
        <taxon>Metazoa</taxon>
        <taxon>Chordata</taxon>
        <taxon>Craniata</taxon>
        <taxon>Vertebrata</taxon>
        <taxon>Euteleostomi</taxon>
        <taxon>Mammalia</taxon>
        <taxon>Eutheria</taxon>
        <taxon>Euarchontoglires</taxon>
        <taxon>Primates</taxon>
        <taxon>Haplorrhini</taxon>
        <taxon>Catarrhini</taxon>
        <taxon>Hominidae</taxon>
        <taxon>Pan</taxon>
    </lineage>
</organism>
<feature type="non-terminal residue" evidence="1">
    <location>
        <position position="46"/>
    </location>
</feature>
<sequence>VVKAGTCCATCKEFYQMKQTVLQLKQKIALLPNNAADLGKYITGDK</sequence>
<name>A0A2J8NDG9_PANTR</name>
<protein>
    <submittedName>
        <fullName evidence="1">CCBE1 isoform 2</fullName>
    </submittedName>
</protein>
<dbReference type="AlphaFoldDB" id="A0A2J8NDG9"/>
<reference evidence="1 2" key="1">
    <citation type="submission" date="2017-12" db="EMBL/GenBank/DDBJ databases">
        <title>High-resolution comparative analysis of great ape genomes.</title>
        <authorList>
            <person name="Pollen A."/>
            <person name="Hastie A."/>
            <person name="Hormozdiari F."/>
            <person name="Dougherty M."/>
            <person name="Liu R."/>
            <person name="Chaisson M."/>
            <person name="Hoppe E."/>
            <person name="Hill C."/>
            <person name="Pang A."/>
            <person name="Hillier L."/>
            <person name="Baker C."/>
            <person name="Armstrong J."/>
            <person name="Shendure J."/>
            <person name="Paten B."/>
            <person name="Wilson R."/>
            <person name="Chao H."/>
            <person name="Schneider V."/>
            <person name="Ventura M."/>
            <person name="Kronenberg Z."/>
            <person name="Murali S."/>
            <person name="Gordon D."/>
            <person name="Cantsilieris S."/>
            <person name="Munson K."/>
            <person name="Nelson B."/>
            <person name="Raja A."/>
            <person name="Underwood J."/>
            <person name="Diekhans M."/>
            <person name="Fiddes I."/>
            <person name="Haussler D."/>
            <person name="Eichler E."/>
        </authorList>
    </citation>
    <scope>NUCLEOTIDE SEQUENCE [LARGE SCALE GENOMIC DNA]</scope>
    <source>
        <strain evidence="1">Yerkes chimp pedigree #C0471</strain>
    </source>
</reference>
<comment type="caution">
    <text evidence="1">The sequence shown here is derived from an EMBL/GenBank/DDBJ whole genome shotgun (WGS) entry which is preliminary data.</text>
</comment>
<evidence type="ECO:0000313" key="2">
    <source>
        <dbReference type="Proteomes" id="UP000236370"/>
    </source>
</evidence>
<proteinExistence type="predicted"/>